<evidence type="ECO:0000313" key="3">
    <source>
        <dbReference type="Proteomes" id="UP001183817"/>
    </source>
</evidence>
<name>A0ABU2BF52_9MICC</name>
<dbReference type="SUPFAM" id="SSF55729">
    <property type="entry name" value="Acyl-CoA N-acyltransferases (Nat)"/>
    <property type="match status" value="1"/>
</dbReference>
<dbReference type="InterPro" id="IPR031165">
    <property type="entry name" value="GNAT_YJDJ"/>
</dbReference>
<accession>A0ABU2BF52</accession>
<protein>
    <submittedName>
        <fullName evidence="2">GNAT family acetyltransferase</fullName>
    </submittedName>
</protein>
<sequence length="137" mass="15896">MFVIQNNTEAQRYEFFEAGSRIGFVQYEMHEKQMWVLYTEMRRKFKSAARANRAMGFILEDARRSRIEVVPFCPAFRVFMCQNPVNPALVPEEWHERVDGAINGEQDEPDRAVLKYIRFTGSPWRKSSAAQAAALAS</sequence>
<dbReference type="InterPro" id="IPR016181">
    <property type="entry name" value="Acyl_CoA_acyltransferase"/>
</dbReference>
<dbReference type="EMBL" id="JAVDYI010000001">
    <property type="protein sequence ID" value="MDR7357272.1"/>
    <property type="molecule type" value="Genomic_DNA"/>
</dbReference>
<comment type="caution">
    <text evidence="2">The sequence shown here is derived from an EMBL/GenBank/DDBJ whole genome shotgun (WGS) entry which is preliminary data.</text>
</comment>
<dbReference type="RefSeq" id="WP_310288611.1">
    <property type="nucleotide sequence ID" value="NZ_BAAAWO010000001.1"/>
</dbReference>
<dbReference type="Gene3D" id="3.40.630.30">
    <property type="match status" value="1"/>
</dbReference>
<dbReference type="PROSITE" id="PS51729">
    <property type="entry name" value="GNAT_YJDJ"/>
    <property type="match status" value="1"/>
</dbReference>
<dbReference type="Proteomes" id="UP001183817">
    <property type="component" value="Unassembled WGS sequence"/>
</dbReference>
<feature type="domain" description="N-acetyltransferase" evidence="1">
    <location>
        <begin position="5"/>
        <end position="91"/>
    </location>
</feature>
<evidence type="ECO:0000259" key="1">
    <source>
        <dbReference type="PROSITE" id="PS51729"/>
    </source>
</evidence>
<evidence type="ECO:0000313" key="2">
    <source>
        <dbReference type="EMBL" id="MDR7357272.1"/>
    </source>
</evidence>
<organism evidence="2 3">
    <name type="scientific">Paeniglutamicibacter sulfureus</name>
    <dbReference type="NCBI Taxonomy" id="43666"/>
    <lineage>
        <taxon>Bacteria</taxon>
        <taxon>Bacillati</taxon>
        <taxon>Actinomycetota</taxon>
        <taxon>Actinomycetes</taxon>
        <taxon>Micrococcales</taxon>
        <taxon>Micrococcaceae</taxon>
        <taxon>Paeniglutamicibacter</taxon>
    </lineage>
</organism>
<gene>
    <name evidence="2" type="ORF">J2S64_000963</name>
</gene>
<keyword evidence="3" id="KW-1185">Reference proteome</keyword>
<reference evidence="2 3" key="1">
    <citation type="submission" date="2023-07" db="EMBL/GenBank/DDBJ databases">
        <title>Sequencing the genomes of 1000 actinobacteria strains.</title>
        <authorList>
            <person name="Klenk H.-P."/>
        </authorList>
    </citation>
    <scope>NUCLEOTIDE SEQUENCE [LARGE SCALE GENOMIC DNA]</scope>
    <source>
        <strain evidence="2 3">DSM 20167</strain>
    </source>
</reference>
<dbReference type="Pfam" id="PF14542">
    <property type="entry name" value="Acetyltransf_CG"/>
    <property type="match status" value="1"/>
</dbReference>
<proteinExistence type="predicted"/>